<dbReference type="PANTHER" id="PTHR47551">
    <property type="entry name" value="TUBULIN--TYROSINE LIGASE PBY1-RELATED"/>
    <property type="match status" value="1"/>
</dbReference>
<dbReference type="GO" id="GO:0016787">
    <property type="term" value="F:hydrolase activity"/>
    <property type="evidence" value="ECO:0007669"/>
    <property type="project" value="InterPro"/>
</dbReference>
<sequence>MPNYYPLKGNFEGSHPGTEQCWSDHRRPIDTARGEIAEWVLVDGTPSTCTNIGLFTLNALLGTPDAPPATLVVSGPNFGRNTGTAFSVSSGTLGAALAGSLGGVRGVAISYGHFASNPPTLEPRENVPKLSKEECTEVTALACKYCVSILQQLWDGWAKDAQVQVYSINVPLCETLKAPKVCWTRIWHSQHVQQYPLPSEGREDADRLLPLGVPIHAVQQEANASYLDFRPNLARAMRPVGDEPLEEGTDAWAMCHGYIGISRLVACFEQVRSDDVAPPTCPL</sequence>
<keyword evidence="3" id="KW-1185">Reference proteome</keyword>
<evidence type="ECO:0000313" key="2">
    <source>
        <dbReference type="EMBL" id="WFD39287.1"/>
    </source>
</evidence>
<dbReference type="Gene3D" id="3.40.1210.10">
    <property type="entry name" value="Survival protein SurE-like phosphatase/nucleotidase"/>
    <property type="match status" value="1"/>
</dbReference>
<evidence type="ECO:0000313" key="3">
    <source>
        <dbReference type="Proteomes" id="UP001217754"/>
    </source>
</evidence>
<dbReference type="InterPro" id="IPR027746">
    <property type="entry name" value="TTL"/>
</dbReference>
<dbReference type="SUPFAM" id="SSF64167">
    <property type="entry name" value="SurE-like"/>
    <property type="match status" value="1"/>
</dbReference>
<dbReference type="EMBL" id="CP119960">
    <property type="protein sequence ID" value="WFD39287.1"/>
    <property type="molecule type" value="Genomic_DNA"/>
</dbReference>
<evidence type="ECO:0000259" key="1">
    <source>
        <dbReference type="Pfam" id="PF01975"/>
    </source>
</evidence>
<accession>A0AAF0F2G3</accession>
<feature type="domain" description="Survival protein SurE-like phosphatase/nucleotidase" evidence="1">
    <location>
        <begin position="34"/>
        <end position="190"/>
    </location>
</feature>
<reference evidence="2" key="1">
    <citation type="submission" date="2023-03" db="EMBL/GenBank/DDBJ databases">
        <title>Mating type loci evolution in Malassezia.</title>
        <authorList>
            <person name="Coelho M.A."/>
        </authorList>
    </citation>
    <scope>NUCLEOTIDE SEQUENCE</scope>
    <source>
        <strain evidence="2">CBS 9431</strain>
    </source>
</reference>
<name>A0AAF0F2G3_9BASI</name>
<dbReference type="RefSeq" id="XP_060122184.1">
    <property type="nucleotide sequence ID" value="XM_060266201.1"/>
</dbReference>
<dbReference type="GO" id="GO:0000932">
    <property type="term" value="C:P-body"/>
    <property type="evidence" value="ECO:0007669"/>
    <property type="project" value="TreeGrafter"/>
</dbReference>
<gene>
    <name evidence="2" type="ORF">MJAP1_002259</name>
</gene>
<proteinExistence type="predicted"/>
<protein>
    <recommendedName>
        <fullName evidence="1">Survival protein SurE-like phosphatase/nucleotidase domain-containing protein</fullName>
    </recommendedName>
</protein>
<dbReference type="InterPro" id="IPR036523">
    <property type="entry name" value="SurE-like_sf"/>
</dbReference>
<dbReference type="PANTHER" id="PTHR47551:SF1">
    <property type="entry name" value="TUBULIN--TYROSINE LIGASE PBY1-RELATED"/>
    <property type="match status" value="1"/>
</dbReference>
<dbReference type="InterPro" id="IPR002828">
    <property type="entry name" value="SurE-like_Pase/nucleotidase"/>
</dbReference>
<dbReference type="Pfam" id="PF01975">
    <property type="entry name" value="SurE"/>
    <property type="match status" value="1"/>
</dbReference>
<dbReference type="Proteomes" id="UP001217754">
    <property type="component" value="Chromosome 3"/>
</dbReference>
<dbReference type="GeneID" id="85225910"/>
<dbReference type="AlphaFoldDB" id="A0AAF0F2G3"/>
<organism evidence="2 3">
    <name type="scientific">Malassezia japonica</name>
    <dbReference type="NCBI Taxonomy" id="223818"/>
    <lineage>
        <taxon>Eukaryota</taxon>
        <taxon>Fungi</taxon>
        <taxon>Dikarya</taxon>
        <taxon>Basidiomycota</taxon>
        <taxon>Ustilaginomycotina</taxon>
        <taxon>Malasseziomycetes</taxon>
        <taxon>Malasseziales</taxon>
        <taxon>Malasseziaceae</taxon>
        <taxon>Malassezia</taxon>
    </lineage>
</organism>